<dbReference type="GO" id="GO:0008146">
    <property type="term" value="F:sulfotransferase activity"/>
    <property type="evidence" value="ECO:0007669"/>
    <property type="project" value="InterPro"/>
</dbReference>
<dbReference type="KEGG" id="pmf:P9303_27001"/>
<dbReference type="PANTHER" id="PTHR11783">
    <property type="entry name" value="SULFOTRANSFERASE SULT"/>
    <property type="match status" value="1"/>
</dbReference>
<reference evidence="4 5" key="1">
    <citation type="journal article" date="2007" name="PLoS Genet.">
        <title>Patterns and implications of gene gain and loss in the evolution of Prochlorococcus.</title>
        <authorList>
            <person name="Kettler G.C."/>
            <person name="Martiny A.C."/>
            <person name="Huang K."/>
            <person name="Zucker J."/>
            <person name="Coleman M.L."/>
            <person name="Rodrigue S."/>
            <person name="Chen F."/>
            <person name="Lapidus A."/>
            <person name="Ferriera S."/>
            <person name="Johnson J."/>
            <person name="Steglich C."/>
            <person name="Church G.M."/>
            <person name="Richardson P."/>
            <person name="Chisholm S.W."/>
        </authorList>
    </citation>
    <scope>NUCLEOTIDE SEQUENCE [LARGE SCALE GENOMIC DNA]</scope>
    <source>
        <strain evidence="4 5">MIT 9303</strain>
    </source>
</reference>
<dbReference type="STRING" id="59922.P9303_27001"/>
<dbReference type="Proteomes" id="UP000002274">
    <property type="component" value="Chromosome"/>
</dbReference>
<keyword evidence="2" id="KW-0808">Transferase</keyword>
<evidence type="ECO:0000256" key="2">
    <source>
        <dbReference type="ARBA" id="ARBA00022679"/>
    </source>
</evidence>
<evidence type="ECO:0000313" key="5">
    <source>
        <dbReference type="Proteomes" id="UP000002274"/>
    </source>
</evidence>
<dbReference type="Pfam" id="PF00685">
    <property type="entry name" value="Sulfotransfer_1"/>
    <property type="match status" value="1"/>
</dbReference>
<feature type="domain" description="Sulfotransferase" evidence="3">
    <location>
        <begin position="10"/>
        <end position="285"/>
    </location>
</feature>
<dbReference type="Gene3D" id="3.40.50.300">
    <property type="entry name" value="P-loop containing nucleotide triphosphate hydrolases"/>
    <property type="match status" value="1"/>
</dbReference>
<protein>
    <recommendedName>
        <fullName evidence="3">Sulfotransferase domain-containing protein</fullName>
    </recommendedName>
</protein>
<dbReference type="RefSeq" id="WP_011827273.1">
    <property type="nucleotide sequence ID" value="NC_008820.1"/>
</dbReference>
<dbReference type="InterPro" id="IPR027417">
    <property type="entry name" value="P-loop_NTPase"/>
</dbReference>
<dbReference type="BioCyc" id="PMAR59922:G1G80-2368-MONOMER"/>
<evidence type="ECO:0000259" key="3">
    <source>
        <dbReference type="Pfam" id="PF00685"/>
    </source>
</evidence>
<dbReference type="InterPro" id="IPR000863">
    <property type="entry name" value="Sulfotransferase_dom"/>
</dbReference>
<proteinExistence type="inferred from homology"/>
<evidence type="ECO:0000313" key="4">
    <source>
        <dbReference type="EMBL" id="ABM79430.1"/>
    </source>
</evidence>
<name>A2CD70_PROM3</name>
<dbReference type="HOGENOM" id="CLU_027239_4_1_3"/>
<comment type="similarity">
    <text evidence="1">Belongs to the sulfotransferase 1 family.</text>
</comment>
<organism evidence="4 5">
    <name type="scientific">Prochlorococcus marinus (strain MIT 9303)</name>
    <dbReference type="NCBI Taxonomy" id="59922"/>
    <lineage>
        <taxon>Bacteria</taxon>
        <taxon>Bacillati</taxon>
        <taxon>Cyanobacteriota</taxon>
        <taxon>Cyanophyceae</taxon>
        <taxon>Synechococcales</taxon>
        <taxon>Prochlorococcaceae</taxon>
        <taxon>Prochlorococcus</taxon>
    </lineage>
</organism>
<accession>A2CD70</accession>
<dbReference type="EMBL" id="CP000554">
    <property type="protein sequence ID" value="ABM79430.1"/>
    <property type="molecule type" value="Genomic_DNA"/>
</dbReference>
<evidence type="ECO:0000256" key="1">
    <source>
        <dbReference type="ARBA" id="ARBA00005771"/>
    </source>
</evidence>
<dbReference type="AlphaFoldDB" id="A2CD70"/>
<gene>
    <name evidence="4" type="ordered locus">P9303_27001</name>
</gene>
<sequence length="293" mass="33120">MTEDHSYWYLASYPKSGNTWCRVFITELMRLAGDNPGEELNLNQDIETGAIASSRLWLDDQLGINSCDLSFSELDPLRGRAGNSAWLFAEGERFHKVHDAFQSPDSRGRPVVSTTGCSGIVYILRHPEDVAVSLSHFFSWPLDRCVDSLLDPNAALVPGERFGGHQVRQYMGRWDQHARSWADQTQLPVFIMRYEDMLAKGSETFTELATFLGLPTDSKLINQALENTSIDRLKKLEDDVDGFAEKPSGCERFFRSGRTGEGAEQLSIEQRKRLAKGLSEVMKRFQYEGPELD</sequence>
<dbReference type="SUPFAM" id="SSF52540">
    <property type="entry name" value="P-loop containing nucleoside triphosphate hydrolases"/>
    <property type="match status" value="1"/>
</dbReference>